<keyword evidence="1" id="KW-0812">Transmembrane</keyword>
<feature type="transmembrane region" description="Helical" evidence="1">
    <location>
        <begin position="160"/>
        <end position="180"/>
    </location>
</feature>
<dbReference type="SUPFAM" id="SSF48317">
    <property type="entry name" value="Acid phosphatase/Vanadium-dependent haloperoxidase"/>
    <property type="match status" value="1"/>
</dbReference>
<feature type="domain" description="Phosphatidic acid phosphatase type 2/haloperoxidase" evidence="2">
    <location>
        <begin position="89"/>
        <end position="201"/>
    </location>
</feature>
<protein>
    <submittedName>
        <fullName evidence="3">Phosphatase PAP2 family protein</fullName>
    </submittedName>
</protein>
<dbReference type="CDD" id="cd03392">
    <property type="entry name" value="PAP2_like_2"/>
    <property type="match status" value="1"/>
</dbReference>
<feature type="transmembrane region" description="Helical" evidence="1">
    <location>
        <begin position="89"/>
        <end position="110"/>
    </location>
</feature>
<evidence type="ECO:0000313" key="3">
    <source>
        <dbReference type="EMBL" id="QJD87502.1"/>
    </source>
</evidence>
<dbReference type="KEGG" id="cheb:HH215_32865"/>
<organism evidence="3 4">
    <name type="scientific">Cohnella herbarum</name>
    <dbReference type="NCBI Taxonomy" id="2728023"/>
    <lineage>
        <taxon>Bacteria</taxon>
        <taxon>Bacillati</taxon>
        <taxon>Bacillota</taxon>
        <taxon>Bacilli</taxon>
        <taxon>Bacillales</taxon>
        <taxon>Paenibacillaceae</taxon>
        <taxon>Cohnella</taxon>
    </lineage>
</organism>
<sequence>MVRKTHLGNAYVWTGAAFVLFVLISIIVKVGGASEFDSSVISVVQGWENPGLTHAMEWFSWLGSTLVVIVIAVLILIFLAFVLGHRKELLLFVAVMGGAPLLNVILKSLFQRERPVIHRLAEEGGFSFPSGHSMAAFALYGILTYLLWRHVRSRTGRTLLVAIASLIVISIGISRIYLGVHYPSDILGGYSASGVWLGLMIGAFRKFIRPS</sequence>
<dbReference type="Proteomes" id="UP000502248">
    <property type="component" value="Chromosome"/>
</dbReference>
<feature type="transmembrane region" description="Helical" evidence="1">
    <location>
        <begin position="130"/>
        <end position="148"/>
    </location>
</feature>
<evidence type="ECO:0000313" key="4">
    <source>
        <dbReference type="Proteomes" id="UP000502248"/>
    </source>
</evidence>
<dbReference type="Pfam" id="PF01569">
    <property type="entry name" value="PAP2"/>
    <property type="match status" value="1"/>
</dbReference>
<dbReference type="SMART" id="SM00014">
    <property type="entry name" value="acidPPc"/>
    <property type="match status" value="1"/>
</dbReference>
<dbReference type="EMBL" id="CP051680">
    <property type="protein sequence ID" value="QJD87502.1"/>
    <property type="molecule type" value="Genomic_DNA"/>
</dbReference>
<evidence type="ECO:0000259" key="2">
    <source>
        <dbReference type="SMART" id="SM00014"/>
    </source>
</evidence>
<name>A0A7Z2ZQX9_9BACL</name>
<keyword evidence="1" id="KW-0472">Membrane</keyword>
<dbReference type="Gene3D" id="1.20.144.10">
    <property type="entry name" value="Phosphatidic acid phosphatase type 2/haloperoxidase"/>
    <property type="match status" value="2"/>
</dbReference>
<dbReference type="PANTHER" id="PTHR14969:SF13">
    <property type="entry name" value="AT30094P"/>
    <property type="match status" value="1"/>
</dbReference>
<keyword evidence="1" id="KW-1133">Transmembrane helix</keyword>
<keyword evidence="4" id="KW-1185">Reference proteome</keyword>
<evidence type="ECO:0000256" key="1">
    <source>
        <dbReference type="SAM" id="Phobius"/>
    </source>
</evidence>
<dbReference type="RefSeq" id="WP_169283746.1">
    <property type="nucleotide sequence ID" value="NZ_CP051680.1"/>
</dbReference>
<feature type="transmembrane region" description="Helical" evidence="1">
    <location>
        <begin position="58"/>
        <end position="82"/>
    </location>
</feature>
<gene>
    <name evidence="3" type="ORF">HH215_32865</name>
</gene>
<reference evidence="3 4" key="1">
    <citation type="submission" date="2020-04" db="EMBL/GenBank/DDBJ databases">
        <title>Genome sequencing of novel species.</title>
        <authorList>
            <person name="Heo J."/>
            <person name="Kim S.-J."/>
            <person name="Kim J.-S."/>
            <person name="Hong S.-B."/>
            <person name="Kwon S.-W."/>
        </authorList>
    </citation>
    <scope>NUCLEOTIDE SEQUENCE [LARGE SCALE GENOMIC DNA]</scope>
    <source>
        <strain evidence="3 4">MFER-1</strain>
    </source>
</reference>
<feature type="transmembrane region" description="Helical" evidence="1">
    <location>
        <begin position="186"/>
        <end position="204"/>
    </location>
</feature>
<dbReference type="PANTHER" id="PTHR14969">
    <property type="entry name" value="SPHINGOSINE-1-PHOSPHATE PHOSPHOHYDROLASE"/>
    <property type="match status" value="1"/>
</dbReference>
<feature type="transmembrane region" description="Helical" evidence="1">
    <location>
        <begin position="7"/>
        <end position="28"/>
    </location>
</feature>
<dbReference type="InterPro" id="IPR000326">
    <property type="entry name" value="PAP2/HPO"/>
</dbReference>
<dbReference type="AlphaFoldDB" id="A0A7Z2ZQX9"/>
<proteinExistence type="predicted"/>
<accession>A0A7Z2ZQX9</accession>
<dbReference type="InterPro" id="IPR036938">
    <property type="entry name" value="PAP2/HPO_sf"/>
</dbReference>